<feature type="domain" description="Ricin B lectin" evidence="8">
    <location>
        <begin position="358"/>
        <end position="494"/>
    </location>
</feature>
<dbReference type="Gene3D" id="2.80.10.50">
    <property type="match status" value="1"/>
</dbReference>
<evidence type="ECO:0000256" key="5">
    <source>
        <dbReference type="PIRSR" id="PIRSR606710-1"/>
    </source>
</evidence>
<evidence type="ECO:0000256" key="2">
    <source>
        <dbReference type="ARBA" id="ARBA00009865"/>
    </source>
</evidence>
<dbReference type="InterPro" id="IPR035992">
    <property type="entry name" value="Ricin_B-like_lectins"/>
</dbReference>
<evidence type="ECO:0000259" key="8">
    <source>
        <dbReference type="SMART" id="SM00458"/>
    </source>
</evidence>
<dbReference type="PANTHER" id="PTHR43301:SF3">
    <property type="entry name" value="ARABINAN ENDO-1,5-ALPHA-L-ARABINOSIDASE A-RELATED"/>
    <property type="match status" value="1"/>
</dbReference>
<proteinExistence type="inferred from homology"/>
<dbReference type="InterPro" id="IPR023296">
    <property type="entry name" value="Glyco_hydro_beta-prop_sf"/>
</dbReference>
<dbReference type="RefSeq" id="WP_165141877.1">
    <property type="nucleotide sequence ID" value="NZ_JAASRV010000003.1"/>
</dbReference>
<dbReference type="Pfam" id="PF14200">
    <property type="entry name" value="RicinB_lectin_2"/>
    <property type="match status" value="2"/>
</dbReference>
<dbReference type="Gene3D" id="2.115.10.20">
    <property type="entry name" value="Glycosyl hydrolase domain, family 43"/>
    <property type="match status" value="1"/>
</dbReference>
<comment type="similarity">
    <text evidence="2 7">Belongs to the glycosyl hydrolase 43 family.</text>
</comment>
<dbReference type="SMART" id="SM00458">
    <property type="entry name" value="RICIN"/>
    <property type="match status" value="1"/>
</dbReference>
<feature type="active site" description="Proton acceptor" evidence="5">
    <location>
        <position position="69"/>
    </location>
</feature>
<comment type="caution">
    <text evidence="9">The sequence shown here is derived from an EMBL/GenBank/DDBJ whole genome shotgun (WGS) entry which is preliminary data.</text>
</comment>
<dbReference type="Proteomes" id="UP000529310">
    <property type="component" value="Unassembled WGS sequence"/>
</dbReference>
<dbReference type="CDD" id="cd00161">
    <property type="entry name" value="beta-trefoil_Ricin-like"/>
    <property type="match status" value="1"/>
</dbReference>
<keyword evidence="10" id="KW-1185">Reference proteome</keyword>
<evidence type="ECO:0000256" key="1">
    <source>
        <dbReference type="ARBA" id="ARBA00004834"/>
    </source>
</evidence>
<dbReference type="InterPro" id="IPR000772">
    <property type="entry name" value="Ricin_B_lectin"/>
</dbReference>
<dbReference type="GO" id="GO:0005975">
    <property type="term" value="P:carbohydrate metabolic process"/>
    <property type="evidence" value="ECO:0007669"/>
    <property type="project" value="InterPro"/>
</dbReference>
<dbReference type="InterPro" id="IPR050727">
    <property type="entry name" value="GH43_arabinanases"/>
</dbReference>
<evidence type="ECO:0000256" key="4">
    <source>
        <dbReference type="ARBA" id="ARBA00023295"/>
    </source>
</evidence>
<dbReference type="EMBL" id="JACHWQ010000001">
    <property type="protein sequence ID" value="MBB2975074.1"/>
    <property type="molecule type" value="Genomic_DNA"/>
</dbReference>
<dbReference type="Pfam" id="PF04616">
    <property type="entry name" value="Glyco_hydro_43"/>
    <property type="match status" value="1"/>
</dbReference>
<dbReference type="SUPFAM" id="SSF75005">
    <property type="entry name" value="Arabinanase/levansucrase/invertase"/>
    <property type="match status" value="1"/>
</dbReference>
<protein>
    <submittedName>
        <fullName evidence="9">Arabinan endo-1,5-alpha-L-arabinosidase</fullName>
        <ecNumber evidence="9">3.2.1.99</ecNumber>
    </submittedName>
</protein>
<evidence type="ECO:0000256" key="7">
    <source>
        <dbReference type="RuleBase" id="RU361187"/>
    </source>
</evidence>
<dbReference type="SUPFAM" id="SSF50370">
    <property type="entry name" value="Ricin B-like lectins"/>
    <property type="match status" value="1"/>
</dbReference>
<dbReference type="AlphaFoldDB" id="A0A7W4V1L5"/>
<comment type="pathway">
    <text evidence="1">Glycan metabolism; L-arabinan degradation.</text>
</comment>
<keyword evidence="4 7" id="KW-0326">Glycosidase</keyword>
<name>A0A7W4V1L5_9MICO</name>
<dbReference type="CDD" id="cd08998">
    <property type="entry name" value="GH43_Arb43a-like"/>
    <property type="match status" value="1"/>
</dbReference>
<gene>
    <name evidence="9" type="ORF">FHX49_000615</name>
</gene>
<evidence type="ECO:0000256" key="3">
    <source>
        <dbReference type="ARBA" id="ARBA00022801"/>
    </source>
</evidence>
<feature type="active site" description="Proton donor" evidence="5">
    <location>
        <position position="240"/>
    </location>
</feature>
<dbReference type="GO" id="GO:0046558">
    <property type="term" value="F:arabinan endo-1,5-alpha-L-arabinosidase activity"/>
    <property type="evidence" value="ECO:0007669"/>
    <property type="project" value="UniProtKB-EC"/>
</dbReference>
<dbReference type="PROSITE" id="PS50231">
    <property type="entry name" value="RICIN_B_LECTIN"/>
    <property type="match status" value="1"/>
</dbReference>
<dbReference type="EC" id="3.2.1.99" evidence="9"/>
<dbReference type="PANTHER" id="PTHR43301">
    <property type="entry name" value="ARABINAN ENDO-1,5-ALPHA-L-ARABINOSIDASE"/>
    <property type="match status" value="1"/>
</dbReference>
<evidence type="ECO:0000313" key="9">
    <source>
        <dbReference type="EMBL" id="MBB2975074.1"/>
    </source>
</evidence>
<sequence length="494" mass="52251">MLGYLPLSNLSASLALRVQSIKESILSKTSHTPLRRFVIAVLTTAALLLSVLVSAAPANALSGETRMHDPSMIKVGSCYYAYSTGFENDQQNPTGSITVFRTCDATPATGWAKIGNTWSTTPAWITTKLGKTPPNIWAPDINYFDGEYHLYYGASVWGTADAVMGLLTASDPAGPWTDQGMVTDVNYPIDPDVIRGEDNRLYVSWGSWTGGAVYMHVLDETSGKLSTTDHNLWKIATGVEGVSIAHDGDYFYLYGSKGLCCSGSSSTYHTVVARSTSVTGPYTDMSGGKMVDGAGTVVLAGTYPRVAAGGGDVYQDGSSSSFAYHYYDAANNGRESLDVRPLSYQNGWPVFGAPAGKSELTLQVAHSSKCLDVWGLSTAENAGVRQGNCNGGANQRWTLQASSSNSYQVVNVNSGKCLVPENGSSSPGTVMTQATCSTSGSQQWTITPTLGGYVTVSNAASGLCLEVWGNSTDNGASTNQWACNGGANQRWLQG</sequence>
<reference evidence="9 10" key="1">
    <citation type="submission" date="2020-08" db="EMBL/GenBank/DDBJ databases">
        <title>Sequencing the genomes of 1000 actinobacteria strains.</title>
        <authorList>
            <person name="Klenk H.-P."/>
        </authorList>
    </citation>
    <scope>NUCLEOTIDE SEQUENCE [LARGE SCALE GENOMIC DNA]</scope>
    <source>
        <strain evidence="9 10">DSM 27099</strain>
    </source>
</reference>
<evidence type="ECO:0000313" key="10">
    <source>
        <dbReference type="Proteomes" id="UP000529310"/>
    </source>
</evidence>
<keyword evidence="3 7" id="KW-0378">Hydrolase</keyword>
<organism evidence="9 10">
    <name type="scientific">Microbacterium endophyticum</name>
    <dbReference type="NCBI Taxonomy" id="1526412"/>
    <lineage>
        <taxon>Bacteria</taxon>
        <taxon>Bacillati</taxon>
        <taxon>Actinomycetota</taxon>
        <taxon>Actinomycetes</taxon>
        <taxon>Micrococcales</taxon>
        <taxon>Microbacteriaceae</taxon>
        <taxon>Microbacterium</taxon>
    </lineage>
</organism>
<dbReference type="InterPro" id="IPR006710">
    <property type="entry name" value="Glyco_hydro_43"/>
</dbReference>
<feature type="site" description="Important for catalytic activity, responsible for pKa modulation of the active site Glu and correct orientation of both the proton donor and substrate" evidence="6">
    <location>
        <position position="190"/>
    </location>
</feature>
<accession>A0A7W4V1L5</accession>
<evidence type="ECO:0000256" key="6">
    <source>
        <dbReference type="PIRSR" id="PIRSR606710-2"/>
    </source>
</evidence>